<dbReference type="PROSITE" id="PS00136">
    <property type="entry name" value="SUBTILASE_ASP"/>
    <property type="match status" value="1"/>
</dbReference>
<dbReference type="PANTHER" id="PTHR43399">
    <property type="entry name" value="SUBTILISIN-RELATED"/>
    <property type="match status" value="1"/>
</dbReference>
<dbReference type="Pfam" id="PF03983">
    <property type="entry name" value="SHD1"/>
    <property type="match status" value="1"/>
</dbReference>
<keyword evidence="2 5" id="KW-0645">Protease</keyword>
<dbReference type="GO" id="GO:0042802">
    <property type="term" value="F:identical protein binding"/>
    <property type="evidence" value="ECO:0007669"/>
    <property type="project" value="InterPro"/>
</dbReference>
<evidence type="ECO:0000259" key="9">
    <source>
        <dbReference type="Pfam" id="PF03983"/>
    </source>
</evidence>
<evidence type="ECO:0000256" key="5">
    <source>
        <dbReference type="PROSITE-ProRule" id="PRU01240"/>
    </source>
</evidence>
<dbReference type="InterPro" id="IPR036852">
    <property type="entry name" value="Peptidase_S8/S53_dom_sf"/>
</dbReference>
<evidence type="ECO:0000313" key="10">
    <source>
        <dbReference type="EMBL" id="QDU76900.1"/>
    </source>
</evidence>
<dbReference type="Gene3D" id="2.30.30.700">
    <property type="entry name" value="SLA1 homology domain 1"/>
    <property type="match status" value="1"/>
</dbReference>
<dbReference type="GO" id="GO:0030674">
    <property type="term" value="F:protein-macromolecule adaptor activity"/>
    <property type="evidence" value="ECO:0007669"/>
    <property type="project" value="InterPro"/>
</dbReference>
<evidence type="ECO:0000256" key="6">
    <source>
        <dbReference type="RuleBase" id="RU003355"/>
    </source>
</evidence>
<organism evidence="10 11">
    <name type="scientific">Bremerella volcania</name>
    <dbReference type="NCBI Taxonomy" id="2527984"/>
    <lineage>
        <taxon>Bacteria</taxon>
        <taxon>Pseudomonadati</taxon>
        <taxon>Planctomycetota</taxon>
        <taxon>Planctomycetia</taxon>
        <taxon>Pirellulales</taxon>
        <taxon>Pirellulaceae</taxon>
        <taxon>Bremerella</taxon>
    </lineage>
</organism>
<keyword evidence="7" id="KW-0732">Signal</keyword>
<protein>
    <submittedName>
        <fullName evidence="10">Major intracellular serine protease</fullName>
        <ecNumber evidence="10">3.4.21.-</ecNumber>
    </submittedName>
</protein>
<sequence length="661" mass="71990" precursor="true">MQRRFTVVITTLLLTLSSTVSYARTWTERSSGRTVNADLVSFAGDVVKIRRQSDGRVFAVPVERLSDVDRTFVESASQTRPEATPRKGNVRFVAFNAQAQDEYSAEQLNASKRIVCVWKKGTAQAAMRTIEAVGLKVTYLGSAIPFGVCTGQLTEDGLKRLRSDPSIQSVEPDIELVVDDAQPEVRQITDEVLAAYEHAGRMVCVWKKGKKKESLEMLAQMEKEGKLRVIHKLETTPIAFCDWKPPLQQATLVQLQKSPMLDYVEPDLTLVKDNPTKGREIVFPNGTPKTVVSKGVVLTTPDDPEIAKLWGMDSIKAKKAWTCANQTDVVVAVIDSGVDYNHPDLKANVWVNTGEIPNNGVDDDSNGHKDDYYGLNFTQLPPTTDTLDRYGHGSHVAGTIGAVGNNKLGVAGVNWRVQVMGLKVFDDAGTAPVGSALASAIDYAVARKVRVINLSLRWGSERAFLKRVIDGAEDKGVLIVCSAGNLNRGDDPRTIDNDVVPQFPASFPNDNVIAVANITEREQLNASSHFGLRSVDLGAPGTDIYSTVPTSVKASGYDSYTGTSMASPHVAGAAALIWGHKRYSSGDFKAIRKLLLDNARSIPALSGKCVTGGTLDIGFLCKQSPPPIGKKPPIVICPPPRCYIPCPPRRHVFYRFRCGSR</sequence>
<dbReference type="KEGG" id="bvo:Pan97_39570"/>
<dbReference type="OrthoDB" id="252653at2"/>
<accession>A0A518CCG0</accession>
<feature type="domain" description="Peptidase S8/S53" evidence="8">
    <location>
        <begin position="327"/>
        <end position="602"/>
    </location>
</feature>
<dbReference type="InterPro" id="IPR000209">
    <property type="entry name" value="Peptidase_S8/S53_dom"/>
</dbReference>
<feature type="signal peptide" evidence="7">
    <location>
        <begin position="1"/>
        <end position="23"/>
    </location>
</feature>
<evidence type="ECO:0000259" key="8">
    <source>
        <dbReference type="Pfam" id="PF00082"/>
    </source>
</evidence>
<evidence type="ECO:0000256" key="2">
    <source>
        <dbReference type="ARBA" id="ARBA00022670"/>
    </source>
</evidence>
<evidence type="ECO:0000256" key="1">
    <source>
        <dbReference type="ARBA" id="ARBA00011073"/>
    </source>
</evidence>
<dbReference type="SUPFAM" id="SSF52743">
    <property type="entry name" value="Subtilisin-like"/>
    <property type="match status" value="1"/>
</dbReference>
<dbReference type="Gene3D" id="3.40.50.200">
    <property type="entry name" value="Peptidase S8/S53 domain"/>
    <property type="match status" value="1"/>
</dbReference>
<reference evidence="11" key="1">
    <citation type="submission" date="2019-02" db="EMBL/GenBank/DDBJ databases">
        <title>Deep-cultivation of Planctomycetes and their phenomic and genomic characterization uncovers novel biology.</title>
        <authorList>
            <person name="Wiegand S."/>
            <person name="Jogler M."/>
            <person name="Boedeker C."/>
            <person name="Pinto D."/>
            <person name="Vollmers J."/>
            <person name="Rivas-Marin E."/>
            <person name="Kohn T."/>
            <person name="Peeters S.H."/>
            <person name="Heuer A."/>
            <person name="Rast P."/>
            <person name="Oberbeckmann S."/>
            <person name="Bunk B."/>
            <person name="Jeske O."/>
            <person name="Meyerdierks A."/>
            <person name="Storesund J.E."/>
            <person name="Kallscheuer N."/>
            <person name="Luecker S."/>
            <person name="Lage O.M."/>
            <person name="Pohl T."/>
            <person name="Merkel B.J."/>
            <person name="Hornburger P."/>
            <person name="Mueller R.-W."/>
            <person name="Bruemmer F."/>
            <person name="Labrenz M."/>
            <person name="Spormann A.M."/>
            <person name="Op den Camp H."/>
            <person name="Overmann J."/>
            <person name="Amann R."/>
            <person name="Jetten M.S.M."/>
            <person name="Mascher T."/>
            <person name="Medema M.H."/>
            <person name="Devos D.P."/>
            <person name="Kaster A.-K."/>
            <person name="Ovreas L."/>
            <person name="Rohde M."/>
            <person name="Galperin M.Y."/>
            <person name="Jogler C."/>
        </authorList>
    </citation>
    <scope>NUCLEOTIDE SEQUENCE [LARGE SCALE GENOMIC DNA]</scope>
    <source>
        <strain evidence="11">Pan97</strain>
    </source>
</reference>
<evidence type="ECO:0000256" key="7">
    <source>
        <dbReference type="SAM" id="SignalP"/>
    </source>
</evidence>
<dbReference type="PROSITE" id="PS51892">
    <property type="entry name" value="SUBTILASE"/>
    <property type="match status" value="1"/>
</dbReference>
<dbReference type="InterPro" id="IPR023827">
    <property type="entry name" value="Peptidase_S8_Asp-AS"/>
</dbReference>
<dbReference type="InterPro" id="IPR034204">
    <property type="entry name" value="PfSUB1-like_cat_dom"/>
</dbReference>
<dbReference type="AlphaFoldDB" id="A0A518CCG0"/>
<feature type="domain" description="SLA1 homology" evidence="9">
    <location>
        <begin position="22"/>
        <end position="78"/>
    </location>
</feature>
<name>A0A518CCG0_9BACT</name>
<comment type="similarity">
    <text evidence="1 5 6">Belongs to the peptidase S8 family.</text>
</comment>
<dbReference type="Pfam" id="PF00082">
    <property type="entry name" value="Peptidase_S8"/>
    <property type="match status" value="1"/>
</dbReference>
<dbReference type="PROSITE" id="PS00138">
    <property type="entry name" value="SUBTILASE_SER"/>
    <property type="match status" value="1"/>
</dbReference>
<dbReference type="RefSeq" id="WP_144975382.1">
    <property type="nucleotide sequence ID" value="NZ_CP036289.1"/>
</dbReference>
<dbReference type="EC" id="3.4.21.-" evidence="10"/>
<dbReference type="PANTHER" id="PTHR43399:SF4">
    <property type="entry name" value="CELL WALL-ASSOCIATED PROTEASE"/>
    <property type="match status" value="1"/>
</dbReference>
<keyword evidence="11" id="KW-1185">Reference proteome</keyword>
<keyword evidence="4 5" id="KW-0720">Serine protease</keyword>
<keyword evidence="3 5" id="KW-0378">Hydrolase</keyword>
<evidence type="ECO:0000313" key="11">
    <source>
        <dbReference type="Proteomes" id="UP000318626"/>
    </source>
</evidence>
<dbReference type="InterPro" id="IPR022398">
    <property type="entry name" value="Peptidase_S8_His-AS"/>
</dbReference>
<dbReference type="PRINTS" id="PR00723">
    <property type="entry name" value="SUBTILISIN"/>
</dbReference>
<dbReference type="GO" id="GO:0006508">
    <property type="term" value="P:proteolysis"/>
    <property type="evidence" value="ECO:0007669"/>
    <property type="project" value="UniProtKB-KW"/>
</dbReference>
<dbReference type="GO" id="GO:0008092">
    <property type="term" value="F:cytoskeletal protein binding"/>
    <property type="evidence" value="ECO:0007669"/>
    <property type="project" value="InterPro"/>
</dbReference>
<dbReference type="Proteomes" id="UP000318626">
    <property type="component" value="Chromosome"/>
</dbReference>
<dbReference type="InterPro" id="IPR023828">
    <property type="entry name" value="Peptidase_S8_Ser-AS"/>
</dbReference>
<dbReference type="GO" id="GO:0004252">
    <property type="term" value="F:serine-type endopeptidase activity"/>
    <property type="evidence" value="ECO:0007669"/>
    <property type="project" value="UniProtKB-UniRule"/>
</dbReference>
<evidence type="ECO:0000256" key="4">
    <source>
        <dbReference type="ARBA" id="ARBA00022825"/>
    </source>
</evidence>
<feature type="active site" description="Charge relay system" evidence="5">
    <location>
        <position position="564"/>
    </location>
</feature>
<feature type="chain" id="PRO_5022200718" evidence="7">
    <location>
        <begin position="24"/>
        <end position="661"/>
    </location>
</feature>
<feature type="active site" description="Charge relay system" evidence="5">
    <location>
        <position position="392"/>
    </location>
</feature>
<dbReference type="GO" id="GO:0043130">
    <property type="term" value="F:ubiquitin binding"/>
    <property type="evidence" value="ECO:0007669"/>
    <property type="project" value="InterPro"/>
</dbReference>
<dbReference type="InterPro" id="IPR007131">
    <property type="entry name" value="SHD1"/>
</dbReference>
<dbReference type="EMBL" id="CP036289">
    <property type="protein sequence ID" value="QDU76900.1"/>
    <property type="molecule type" value="Genomic_DNA"/>
</dbReference>
<dbReference type="PROSITE" id="PS00137">
    <property type="entry name" value="SUBTILASE_HIS"/>
    <property type="match status" value="1"/>
</dbReference>
<dbReference type="InterPro" id="IPR051048">
    <property type="entry name" value="Peptidase_S8/S53_subtilisin"/>
</dbReference>
<proteinExistence type="inferred from homology"/>
<gene>
    <name evidence="10" type="primary">isp_2</name>
    <name evidence="10" type="ORF">Pan97_39570</name>
</gene>
<dbReference type="InterPro" id="IPR015500">
    <property type="entry name" value="Peptidase_S8_subtilisin-rel"/>
</dbReference>
<evidence type="ECO:0000256" key="3">
    <source>
        <dbReference type="ARBA" id="ARBA00022801"/>
    </source>
</evidence>
<dbReference type="CDD" id="cd07473">
    <property type="entry name" value="Peptidases_S8_Subtilisin_like"/>
    <property type="match status" value="1"/>
</dbReference>
<feature type="active site" description="Charge relay system" evidence="5">
    <location>
        <position position="335"/>
    </location>
</feature>